<evidence type="ECO:0000313" key="3">
    <source>
        <dbReference type="Proteomes" id="UP000076502"/>
    </source>
</evidence>
<dbReference type="InterPro" id="IPR016186">
    <property type="entry name" value="C-type_lectin-like/link_sf"/>
</dbReference>
<dbReference type="InterPro" id="IPR001304">
    <property type="entry name" value="C-type_lectin-like"/>
</dbReference>
<dbReference type="AlphaFoldDB" id="A0A154PEK8"/>
<dbReference type="InterPro" id="IPR016187">
    <property type="entry name" value="CTDL_fold"/>
</dbReference>
<reference evidence="2 3" key="1">
    <citation type="submission" date="2015-07" db="EMBL/GenBank/DDBJ databases">
        <title>The genome of Dufourea novaeangliae.</title>
        <authorList>
            <person name="Pan H."/>
            <person name="Kapheim K."/>
        </authorList>
    </citation>
    <scope>NUCLEOTIDE SEQUENCE [LARGE SCALE GENOMIC DNA]</scope>
    <source>
        <strain evidence="2">0120121106</strain>
        <tissue evidence="2">Whole body</tissue>
    </source>
</reference>
<gene>
    <name evidence="2" type="ORF">WN55_01399</name>
</gene>
<dbReference type="SUPFAM" id="SSF56436">
    <property type="entry name" value="C-type lectin-like"/>
    <property type="match status" value="1"/>
</dbReference>
<name>A0A154PEK8_DUFNO</name>
<dbReference type="CDD" id="cd00037">
    <property type="entry name" value="CLECT"/>
    <property type="match status" value="1"/>
</dbReference>
<sequence length="157" mass="17353">MICSCEPGTRRIPVRDDYLFTPDIGSHKFHMKPTTWNNARRTCSEEGGHLAIVNSKAEAQVLTKIFDQAGPVIGAAFPDEAFLGIHDLYMEGDWVTILGDPLAKTGYSWWSEKWGGQPDNGGGVQNCGAILKDGKLDDVQCEANFPFFCELPLVNYI</sequence>
<dbReference type="PANTHER" id="PTHR22803">
    <property type="entry name" value="MANNOSE, PHOSPHOLIPASE, LECTIN RECEPTOR RELATED"/>
    <property type="match status" value="1"/>
</dbReference>
<feature type="domain" description="C-type lectin" evidence="1">
    <location>
        <begin position="27"/>
        <end position="150"/>
    </location>
</feature>
<dbReference type="Gene3D" id="3.10.100.10">
    <property type="entry name" value="Mannose-Binding Protein A, subunit A"/>
    <property type="match status" value="1"/>
</dbReference>
<organism evidence="2 3">
    <name type="scientific">Dufourea novaeangliae</name>
    <name type="common">Sweat bee</name>
    <dbReference type="NCBI Taxonomy" id="178035"/>
    <lineage>
        <taxon>Eukaryota</taxon>
        <taxon>Metazoa</taxon>
        <taxon>Ecdysozoa</taxon>
        <taxon>Arthropoda</taxon>
        <taxon>Hexapoda</taxon>
        <taxon>Insecta</taxon>
        <taxon>Pterygota</taxon>
        <taxon>Neoptera</taxon>
        <taxon>Endopterygota</taxon>
        <taxon>Hymenoptera</taxon>
        <taxon>Apocrita</taxon>
        <taxon>Aculeata</taxon>
        <taxon>Apoidea</taxon>
        <taxon>Anthophila</taxon>
        <taxon>Halictidae</taxon>
        <taxon>Rophitinae</taxon>
        <taxon>Dufourea</taxon>
    </lineage>
</organism>
<evidence type="ECO:0000259" key="1">
    <source>
        <dbReference type="PROSITE" id="PS50041"/>
    </source>
</evidence>
<keyword evidence="3" id="KW-1185">Reference proteome</keyword>
<dbReference type="OrthoDB" id="7357196at2759"/>
<dbReference type="PROSITE" id="PS50041">
    <property type="entry name" value="C_TYPE_LECTIN_2"/>
    <property type="match status" value="1"/>
</dbReference>
<dbReference type="Pfam" id="PF00059">
    <property type="entry name" value="Lectin_C"/>
    <property type="match status" value="1"/>
</dbReference>
<dbReference type="SMART" id="SM00034">
    <property type="entry name" value="CLECT"/>
    <property type="match status" value="1"/>
</dbReference>
<proteinExistence type="predicted"/>
<dbReference type="EMBL" id="KQ434889">
    <property type="protein sequence ID" value="KZC10283.1"/>
    <property type="molecule type" value="Genomic_DNA"/>
</dbReference>
<dbReference type="InterPro" id="IPR050111">
    <property type="entry name" value="C-type_lectin/snaclec_domain"/>
</dbReference>
<protein>
    <submittedName>
        <fullName evidence="2">Hemolymph lipopolysaccharide-binding protein</fullName>
    </submittedName>
</protein>
<dbReference type="STRING" id="178035.A0A154PEK8"/>
<evidence type="ECO:0000313" key="2">
    <source>
        <dbReference type="EMBL" id="KZC10283.1"/>
    </source>
</evidence>
<accession>A0A154PEK8</accession>
<dbReference type="Proteomes" id="UP000076502">
    <property type="component" value="Unassembled WGS sequence"/>
</dbReference>